<dbReference type="PROSITE" id="PS51257">
    <property type="entry name" value="PROKAR_LIPOPROTEIN"/>
    <property type="match status" value="1"/>
</dbReference>
<protein>
    <submittedName>
        <fullName evidence="5">Glutamate Aspartate periplasmic binding protein GltI</fullName>
    </submittedName>
</protein>
<dbReference type="InterPro" id="IPR051455">
    <property type="entry name" value="Bact_solute-bind_prot3"/>
</dbReference>
<dbReference type="PANTHER" id="PTHR30085:SF7">
    <property type="entry name" value="AMINO-ACID ABC TRANSPORTER-BINDING PROTEIN YHDW-RELATED"/>
    <property type="match status" value="1"/>
</dbReference>
<name>A0A291BBF1_9GAMM</name>
<accession>A0A291BBF1</accession>
<evidence type="ECO:0000256" key="1">
    <source>
        <dbReference type="ARBA" id="ARBA00010333"/>
    </source>
</evidence>
<evidence type="ECO:0000313" key="6">
    <source>
        <dbReference type="Proteomes" id="UP000218160"/>
    </source>
</evidence>
<reference evidence="6" key="1">
    <citation type="submission" date="2017-04" db="EMBL/GenBank/DDBJ databases">
        <title>Genome evolution of the luminous symbionts of deep sea anglerfish.</title>
        <authorList>
            <person name="Hendry T.A."/>
        </authorList>
    </citation>
    <scope>NUCLEOTIDE SEQUENCE [LARGE SCALE GENOMIC DNA]</scope>
</reference>
<dbReference type="CDD" id="cd13692">
    <property type="entry name" value="PBP2_BztA"/>
    <property type="match status" value="1"/>
</dbReference>
<dbReference type="PANTHER" id="PTHR30085">
    <property type="entry name" value="AMINO ACID ABC TRANSPORTER PERMEASE"/>
    <property type="match status" value="1"/>
</dbReference>
<dbReference type="SMART" id="SM00062">
    <property type="entry name" value="PBPb"/>
    <property type="match status" value="1"/>
</dbReference>
<dbReference type="Pfam" id="PF00497">
    <property type="entry name" value="SBP_bac_3"/>
    <property type="match status" value="1"/>
</dbReference>
<dbReference type="InterPro" id="IPR001638">
    <property type="entry name" value="Solute-binding_3/MltF_N"/>
</dbReference>
<evidence type="ECO:0000259" key="4">
    <source>
        <dbReference type="SMART" id="SM00062"/>
    </source>
</evidence>
<dbReference type="EMBL" id="CP020663">
    <property type="protein sequence ID" value="ATF10327.1"/>
    <property type="molecule type" value="Genomic_DNA"/>
</dbReference>
<sequence length="378" mass="40884">MNYLKLTLGCVALLLAGCDSDGNSANNQKQVDALQKQIVSLEKQIFDAKIGAAQTLASSAQGDNTLDKVKNADRVSCGVSTGLPGFSSLTLNGEWEGIDVEYCQALAAAVLGDKSKVKYVPLTAKERFIALQSGEIDVLSRNTTWTFQRDGMLGLNFVGVNYYDGQGFMVKKTLGIDSALDLDGASVCLQSGTTTELNLVDYFRSNGMSFKPVVYDTYDATVKGFESGRCDALTTDQSGLYASRIKLSDPASAVVLPEIISKEPLGPVVRQGDDNWFDVAKWTLNTMINGEEFKITSSNIDKMKTSKDPNIRRILGLDGPNGKGLGLNHDWGYQIIKQIGNYGESFQRTVGSDSLLNIPRGVNALWSDGGILYAPPIR</sequence>
<comment type="similarity">
    <text evidence="1">Belongs to the bacterial solute-binding protein 3 family.</text>
</comment>
<gene>
    <name evidence="5" type="ORF">BTN50_1911</name>
</gene>
<dbReference type="SUPFAM" id="SSF53850">
    <property type="entry name" value="Periplasmic binding protein-like II"/>
    <property type="match status" value="1"/>
</dbReference>
<keyword evidence="6" id="KW-1185">Reference proteome</keyword>
<dbReference type="Gene3D" id="3.40.190.10">
    <property type="entry name" value="Periplasmic binding protein-like II"/>
    <property type="match status" value="2"/>
</dbReference>
<dbReference type="AlphaFoldDB" id="A0A291BBF1"/>
<evidence type="ECO:0000313" key="5">
    <source>
        <dbReference type="EMBL" id="ATF10327.1"/>
    </source>
</evidence>
<dbReference type="RefSeq" id="WP_096619767.1">
    <property type="nucleotide sequence ID" value="NZ_CP020663.1"/>
</dbReference>
<keyword evidence="3" id="KW-0732">Signal</keyword>
<dbReference type="GO" id="GO:0006865">
    <property type="term" value="P:amino acid transport"/>
    <property type="evidence" value="ECO:0007669"/>
    <property type="project" value="TreeGrafter"/>
</dbReference>
<dbReference type="KEGG" id="elux:BTN50_1911"/>
<evidence type="ECO:0000256" key="2">
    <source>
        <dbReference type="ARBA" id="ARBA00022448"/>
    </source>
</evidence>
<dbReference type="Proteomes" id="UP000218160">
    <property type="component" value="Chromosome 2"/>
</dbReference>
<proteinExistence type="inferred from homology"/>
<keyword evidence="2" id="KW-0813">Transport</keyword>
<dbReference type="FunFam" id="3.40.190.10:FF:000114">
    <property type="entry name" value="Amino acid ABC transporter substrate-binding protein"/>
    <property type="match status" value="1"/>
</dbReference>
<evidence type="ECO:0000256" key="3">
    <source>
        <dbReference type="ARBA" id="ARBA00022729"/>
    </source>
</evidence>
<feature type="domain" description="Solute-binding protein family 3/N-terminal" evidence="4">
    <location>
        <begin position="74"/>
        <end position="303"/>
    </location>
</feature>
<organism evidence="5 6">
    <name type="scientific">Candidatus Enterovibrio altilux</name>
    <dbReference type="NCBI Taxonomy" id="1927128"/>
    <lineage>
        <taxon>Bacteria</taxon>
        <taxon>Pseudomonadati</taxon>
        <taxon>Pseudomonadota</taxon>
        <taxon>Gammaproteobacteria</taxon>
        <taxon>Vibrionales</taxon>
        <taxon>Vibrionaceae</taxon>
        <taxon>Enterovibrio</taxon>
    </lineage>
</organism>